<protein>
    <submittedName>
        <fullName evidence="13">M4 family metallopeptidase</fullName>
    </submittedName>
</protein>
<name>A0ABR6U6A9_9ACTN</name>
<evidence type="ECO:0000259" key="10">
    <source>
        <dbReference type="Pfam" id="PF02225"/>
    </source>
</evidence>
<dbReference type="InterPro" id="IPR046450">
    <property type="entry name" value="PA_dom_sf"/>
</dbReference>
<dbReference type="EMBL" id="JACMYC010000003">
    <property type="protein sequence ID" value="MBC2959971.1"/>
    <property type="molecule type" value="Genomic_DNA"/>
</dbReference>
<evidence type="ECO:0000256" key="3">
    <source>
        <dbReference type="ARBA" id="ARBA00022723"/>
    </source>
</evidence>
<dbReference type="CDD" id="cd04818">
    <property type="entry name" value="PA_subtilisin_1"/>
    <property type="match status" value="1"/>
</dbReference>
<keyword evidence="2" id="KW-0645">Protease</keyword>
<evidence type="ECO:0000256" key="8">
    <source>
        <dbReference type="SAM" id="SignalP"/>
    </source>
</evidence>
<feature type="domain" description="FTP" evidence="12">
    <location>
        <begin position="105"/>
        <end position="152"/>
    </location>
</feature>
<dbReference type="PANTHER" id="PTHR33794">
    <property type="entry name" value="BACILLOLYSIN"/>
    <property type="match status" value="1"/>
</dbReference>
<evidence type="ECO:0000259" key="11">
    <source>
        <dbReference type="Pfam" id="PF02868"/>
    </source>
</evidence>
<dbReference type="SUPFAM" id="SSF55486">
    <property type="entry name" value="Metalloproteases ('zincins'), catalytic domain"/>
    <property type="match status" value="1"/>
</dbReference>
<evidence type="ECO:0000256" key="6">
    <source>
        <dbReference type="ARBA" id="ARBA00022833"/>
    </source>
</evidence>
<comment type="caution">
    <text evidence="13">The sequence shown here is derived from an EMBL/GenBank/DDBJ whole genome shotgun (WGS) entry which is preliminary data.</text>
</comment>
<dbReference type="InterPro" id="IPR001570">
    <property type="entry name" value="Peptidase_M4_C_domain"/>
</dbReference>
<dbReference type="RefSeq" id="WP_186345229.1">
    <property type="nucleotide sequence ID" value="NZ_BMMR01000003.1"/>
</dbReference>
<dbReference type="InterPro" id="IPR003137">
    <property type="entry name" value="PA_domain"/>
</dbReference>
<evidence type="ECO:0000313" key="13">
    <source>
        <dbReference type="EMBL" id="MBC2959971.1"/>
    </source>
</evidence>
<feature type="domain" description="Peptidase M4 C-terminal" evidence="11">
    <location>
        <begin position="565"/>
        <end position="684"/>
    </location>
</feature>
<dbReference type="Proteomes" id="UP000604001">
    <property type="component" value="Unassembled WGS sequence"/>
</dbReference>
<keyword evidence="4 8" id="KW-0732">Signal</keyword>
<evidence type="ECO:0000313" key="14">
    <source>
        <dbReference type="Proteomes" id="UP000604001"/>
    </source>
</evidence>
<evidence type="ECO:0000256" key="1">
    <source>
        <dbReference type="ARBA" id="ARBA00009388"/>
    </source>
</evidence>
<evidence type="ECO:0000256" key="2">
    <source>
        <dbReference type="ARBA" id="ARBA00022670"/>
    </source>
</evidence>
<dbReference type="Gene3D" id="3.10.170.10">
    <property type="match status" value="1"/>
</dbReference>
<dbReference type="InterPro" id="IPR011096">
    <property type="entry name" value="FTP_domain"/>
</dbReference>
<gene>
    <name evidence="13" type="ORF">H7344_06655</name>
</gene>
<keyword evidence="14" id="KW-1185">Reference proteome</keyword>
<keyword evidence="5" id="KW-0378">Hydrolase</keyword>
<feature type="domain" description="PA" evidence="10">
    <location>
        <begin position="452"/>
        <end position="543"/>
    </location>
</feature>
<evidence type="ECO:0000259" key="9">
    <source>
        <dbReference type="Pfam" id="PF01447"/>
    </source>
</evidence>
<keyword evidence="6" id="KW-0862">Zinc</keyword>
<dbReference type="Pfam" id="PF02225">
    <property type="entry name" value="PA"/>
    <property type="match status" value="1"/>
</dbReference>
<dbReference type="InterPro" id="IPR050728">
    <property type="entry name" value="Zinc_Metalloprotease_M4"/>
</dbReference>
<dbReference type="InterPro" id="IPR013856">
    <property type="entry name" value="Peptidase_M4_domain"/>
</dbReference>
<keyword evidence="3" id="KW-0479">Metal-binding</keyword>
<dbReference type="Pfam" id="PF07504">
    <property type="entry name" value="FTP"/>
    <property type="match status" value="1"/>
</dbReference>
<dbReference type="Gene3D" id="1.10.390.10">
    <property type="entry name" value="Neutral Protease Domain 2"/>
    <property type="match status" value="2"/>
</dbReference>
<evidence type="ECO:0000259" key="12">
    <source>
        <dbReference type="Pfam" id="PF07504"/>
    </source>
</evidence>
<dbReference type="Pfam" id="PF02868">
    <property type="entry name" value="Peptidase_M4_C"/>
    <property type="match status" value="2"/>
</dbReference>
<dbReference type="InterPro" id="IPR027268">
    <property type="entry name" value="Peptidase_M4/M1_CTD_sf"/>
</dbReference>
<evidence type="ECO:0000256" key="5">
    <source>
        <dbReference type="ARBA" id="ARBA00022801"/>
    </source>
</evidence>
<organism evidence="13 14">
    <name type="scientific">Nocardioides deserti</name>
    <dbReference type="NCBI Taxonomy" id="1588644"/>
    <lineage>
        <taxon>Bacteria</taxon>
        <taxon>Bacillati</taxon>
        <taxon>Actinomycetota</taxon>
        <taxon>Actinomycetes</taxon>
        <taxon>Propionibacteriales</taxon>
        <taxon>Nocardioidaceae</taxon>
        <taxon>Nocardioides</taxon>
    </lineage>
</organism>
<accession>A0ABR6U6A9</accession>
<feature type="signal peptide" evidence="8">
    <location>
        <begin position="1"/>
        <end position="27"/>
    </location>
</feature>
<dbReference type="Pfam" id="PF01447">
    <property type="entry name" value="Peptidase_M4"/>
    <property type="match status" value="1"/>
</dbReference>
<evidence type="ECO:0000256" key="4">
    <source>
        <dbReference type="ARBA" id="ARBA00022729"/>
    </source>
</evidence>
<dbReference type="PRINTS" id="PR00730">
    <property type="entry name" value="THERMOLYSIN"/>
</dbReference>
<feature type="domain" description="Peptidase M4" evidence="9">
    <location>
        <begin position="297"/>
        <end position="371"/>
    </location>
</feature>
<feature type="chain" id="PRO_5045636784" evidence="8">
    <location>
        <begin position="28"/>
        <end position="961"/>
    </location>
</feature>
<feature type="domain" description="Peptidase M4 C-terminal" evidence="11">
    <location>
        <begin position="374"/>
        <end position="403"/>
    </location>
</feature>
<dbReference type="SUPFAM" id="SSF52025">
    <property type="entry name" value="PA domain"/>
    <property type="match status" value="1"/>
</dbReference>
<dbReference type="InterPro" id="IPR023612">
    <property type="entry name" value="Peptidase_M4"/>
</dbReference>
<dbReference type="Gene3D" id="3.50.30.30">
    <property type="match status" value="1"/>
</dbReference>
<sequence length="961" mass="101480">MKILKTGLSLVVLGAGIAAVPTQLATAAERPAPADGSSLVQRLKNDAEGAVRLATEPATGKIGFARASRGGDLLPDVRATGRAGAVEKSTTFLDRHARAFGTTADHLREVSTHETARGWAVRFDQTYRGLPVFGGQLVASVDDEGDLTAVSGYVAPDLRLGTDPRISAAEAGRRAVALVRADPPGEGTRGLARLAVRDNTLSIYRMGSVKGETGPARLVHVVEVGNGTTVREMVFVDALTGKSLNRYSMIHHALDRELREAKLENDGGTPDDPSDDEISYTTVYREGDPLPGSLDEDQLNEVHGTGEAYWFFRNAFGRDSFDGKGAKMITVNNDPTISCPNANWNGETTNYCSGVSSDDTVAHEWAHAYTEYTSGLVYQWQSGAMNEAFSDIWGETVDQLNDRYNETPDTVRADGVCSAYTGAIPVLTITAPESIAKECVTGGTLGELDGPVTGEVVAPTDAEEEGGTTTDGCSTYDDASAVAGKVVLVDRGLCTFVEKAQRAKAAGAKAVIIGNREDAPVSFTDADKTLPPTVSIGLTDREAIRTALADGEVVEVEIVDAGGERFDSYRWLSGESDPAFGGAIRDMWNPTCLGDPAKVSDAEYKCSTDDSGGVHSNSGVVNHAYALLVDGGTSNGVDVAGLGLDKAANIFWQTQVAHLTPTSNFVDLADGLEASCAELVGKEINRVTVQPDTTEPATAIAAEDCSSVSAIVAATELREEPAQCNFGPLLRKGGPATCGKGTTSKVLFRENFEDGLAGWRKSERVTFDGGKGIPWRAGRGIGGNDSKVAFDPSDDRGTCTYDANDRSSANAITSRAIRLQGGGKGLRLQFRHYIASELDIDGGNVKVKLGNGKWKVVKPSAYRFNAPNTELLSTAEGNTNPMASEPAFSGTDGNVAGGSWGRSIVDLKKIGAKPGMKIKLRFEMGRDGCGGLEGWAVDDVKIVACKKKAGGKGRREMAAIR</sequence>
<reference evidence="13 14" key="1">
    <citation type="submission" date="2020-08" db="EMBL/GenBank/DDBJ databases">
        <title>novel species in genus Nocardioides.</title>
        <authorList>
            <person name="Zhang G."/>
        </authorList>
    </citation>
    <scope>NUCLEOTIDE SEQUENCE [LARGE SCALE GENOMIC DNA]</scope>
    <source>
        <strain evidence="13 14">SC8A-24</strain>
    </source>
</reference>
<dbReference type="Gene3D" id="3.10.450.490">
    <property type="match status" value="1"/>
</dbReference>
<keyword evidence="7" id="KW-0482">Metalloprotease</keyword>
<evidence type="ECO:0000256" key="7">
    <source>
        <dbReference type="ARBA" id="ARBA00023049"/>
    </source>
</evidence>
<comment type="similarity">
    <text evidence="1">Belongs to the peptidase M4 family.</text>
</comment>
<dbReference type="PANTHER" id="PTHR33794:SF1">
    <property type="entry name" value="BACILLOLYSIN"/>
    <property type="match status" value="1"/>
</dbReference>
<proteinExistence type="inferred from homology"/>